<dbReference type="Gene3D" id="1.10.8.10">
    <property type="entry name" value="DNA helicase RuvA subunit, C-terminal domain"/>
    <property type="match status" value="1"/>
</dbReference>
<evidence type="ECO:0000256" key="3">
    <source>
        <dbReference type="ARBA" id="ARBA00022448"/>
    </source>
</evidence>
<dbReference type="SMART" id="SM00804">
    <property type="entry name" value="TAP_C"/>
    <property type="match status" value="1"/>
</dbReference>
<dbReference type="Gene3D" id="3.80.10.10">
    <property type="entry name" value="Ribonuclease Inhibitor"/>
    <property type="match status" value="1"/>
</dbReference>
<dbReference type="Pfam" id="PF24048">
    <property type="entry name" value="LRR_NXF1-5"/>
    <property type="match status" value="1"/>
</dbReference>
<dbReference type="InterPro" id="IPR057125">
    <property type="entry name" value="NXF1/2/3/5-like_LRR"/>
</dbReference>
<protein>
    <recommendedName>
        <fullName evidence="12">Nuclear RNA export factor 1</fullName>
    </recommendedName>
</protein>
<dbReference type="Gene3D" id="3.10.450.50">
    <property type="match status" value="1"/>
</dbReference>
<dbReference type="Proteomes" id="UP000826195">
    <property type="component" value="Unassembled WGS sequence"/>
</dbReference>
<keyword evidence="4" id="KW-0433">Leucine-rich repeat</keyword>
<dbReference type="SUPFAM" id="SSF54427">
    <property type="entry name" value="NTF2-like"/>
    <property type="match status" value="1"/>
</dbReference>
<dbReference type="InterPro" id="IPR001611">
    <property type="entry name" value="Leu-rich_rpt"/>
</dbReference>
<evidence type="ECO:0000256" key="7">
    <source>
        <dbReference type="ARBA" id="ARBA00023242"/>
    </source>
</evidence>
<evidence type="ECO:0000259" key="8">
    <source>
        <dbReference type="PROSITE" id="PS50177"/>
    </source>
</evidence>
<dbReference type="EMBL" id="JAHXZJ010001864">
    <property type="protein sequence ID" value="KAH0550226.1"/>
    <property type="molecule type" value="Genomic_DNA"/>
</dbReference>
<evidence type="ECO:0000256" key="6">
    <source>
        <dbReference type="ARBA" id="ARBA00022816"/>
    </source>
</evidence>
<dbReference type="PROSITE" id="PS50177">
    <property type="entry name" value="NTF2_DOMAIN"/>
    <property type="match status" value="1"/>
</dbReference>
<dbReference type="InterPro" id="IPR018222">
    <property type="entry name" value="Nuclear_transport_factor_2_euk"/>
</dbReference>
<dbReference type="Pfam" id="PF22602">
    <property type="entry name" value="NXF_NTF2"/>
    <property type="match status" value="1"/>
</dbReference>
<evidence type="ECO:0000313" key="10">
    <source>
        <dbReference type="EMBL" id="KAH0550226.1"/>
    </source>
</evidence>
<evidence type="ECO:0000256" key="4">
    <source>
        <dbReference type="ARBA" id="ARBA00022614"/>
    </source>
</evidence>
<reference evidence="10 11" key="1">
    <citation type="journal article" date="2021" name="J. Hered.">
        <title>A chromosome-level genome assembly of the parasitoid wasp, Cotesia glomerata (Hymenoptera: Braconidae).</title>
        <authorList>
            <person name="Pinto B.J."/>
            <person name="Weis J.J."/>
            <person name="Gamble T."/>
            <person name="Ode P.J."/>
            <person name="Paul R."/>
            <person name="Zaspel J.M."/>
        </authorList>
    </citation>
    <scope>NUCLEOTIDE SEQUENCE [LARGE SCALE GENOMIC DNA]</scope>
    <source>
        <strain evidence="10">CgM1</strain>
    </source>
</reference>
<dbReference type="InterPro" id="IPR032710">
    <property type="entry name" value="NTF2-like_dom_sf"/>
</dbReference>
<dbReference type="InterPro" id="IPR030217">
    <property type="entry name" value="NXF_fam"/>
</dbReference>
<feature type="domain" description="NTF2" evidence="8">
    <location>
        <begin position="280"/>
        <end position="427"/>
    </location>
</feature>
<evidence type="ECO:0000259" key="9">
    <source>
        <dbReference type="PROSITE" id="PS51281"/>
    </source>
</evidence>
<name>A0AAV7IEU9_COTGL</name>
<comment type="subcellular location">
    <subcellularLocation>
        <location evidence="1">Nucleus</location>
    </subcellularLocation>
</comment>
<dbReference type="SUPFAM" id="SSF46934">
    <property type="entry name" value="UBA-like"/>
    <property type="match status" value="1"/>
</dbReference>
<keyword evidence="5" id="KW-0677">Repeat</keyword>
<dbReference type="SUPFAM" id="SSF52058">
    <property type="entry name" value="L domain-like"/>
    <property type="match status" value="1"/>
</dbReference>
<dbReference type="InterPro" id="IPR002075">
    <property type="entry name" value="NTF2_dom"/>
</dbReference>
<evidence type="ECO:0000313" key="11">
    <source>
        <dbReference type="Proteomes" id="UP000826195"/>
    </source>
</evidence>
<evidence type="ECO:0008006" key="12">
    <source>
        <dbReference type="Google" id="ProtNLM"/>
    </source>
</evidence>
<accession>A0AAV7IEU9</accession>
<keyword evidence="11" id="KW-1185">Reference proteome</keyword>
<feature type="domain" description="TAP-C" evidence="9">
    <location>
        <begin position="456"/>
        <end position="508"/>
    </location>
</feature>
<dbReference type="AlphaFoldDB" id="A0AAV7IEU9"/>
<dbReference type="GO" id="GO:0005634">
    <property type="term" value="C:nucleus"/>
    <property type="evidence" value="ECO:0007669"/>
    <property type="project" value="UniProtKB-SubCell"/>
</dbReference>
<dbReference type="InterPro" id="IPR009060">
    <property type="entry name" value="UBA-like_sf"/>
</dbReference>
<evidence type="ECO:0000256" key="1">
    <source>
        <dbReference type="ARBA" id="ARBA00004123"/>
    </source>
</evidence>
<evidence type="ECO:0000256" key="5">
    <source>
        <dbReference type="ARBA" id="ARBA00022737"/>
    </source>
</evidence>
<dbReference type="PANTHER" id="PTHR10662">
    <property type="entry name" value="NUCLEAR RNA EXPORT FACTOR"/>
    <property type="match status" value="1"/>
</dbReference>
<dbReference type="GO" id="GO:0003723">
    <property type="term" value="F:RNA binding"/>
    <property type="evidence" value="ECO:0007669"/>
    <property type="project" value="TreeGrafter"/>
</dbReference>
<dbReference type="InterPro" id="IPR005637">
    <property type="entry name" value="TAP_C_dom"/>
</dbReference>
<dbReference type="Pfam" id="PF03943">
    <property type="entry name" value="TAP_C"/>
    <property type="match status" value="1"/>
</dbReference>
<gene>
    <name evidence="10" type="ORF">KQX54_018227</name>
</gene>
<dbReference type="PROSITE" id="PS51281">
    <property type="entry name" value="TAP_C"/>
    <property type="match status" value="1"/>
</dbReference>
<proteinExistence type="inferred from homology"/>
<dbReference type="InterPro" id="IPR032675">
    <property type="entry name" value="LRR_dom_sf"/>
</dbReference>
<sequence length="508" mass="58570">MMMNCMPLAPVQLDVSSATKLVKNDGMFKERALMARNDAWHRIKIIHGVEPADLLPVRYQSTGVDDTCFIARNCGPAIEKLCRSNLIIKVPNNDPLILVITLGFASIEDLRVPIQPMLLSSVTKRYDAEKKSLNLKNFHRHEDIAKEFYCPLSQTRTFGHVLRLTKSAVAPFEHLNLKNNDLTCLAALECPHLSSLKSLDLRNNNLLGMETLTPIRSFHITELWLDGNPLCENYSSAEQYIESAKKYCPHLLKLDGIDLENLNMPPIVENYFPHPNAEKLVKQFAYHFFMIHDQIDKSTLYGLYHKQAVFSLTLNMKPGASRKNLGAYMTFDRNISEKLDLNRCRELLYCGSDQIISALKKLPRCLHDRTTFEYDVMYYSRNFTAVTIHGHFKIVNSGGQVLSFNRTFILQAQPDDEFLIINDQYHVDTNITRSISPNFEKRLAEDTYELTSMSTREKDEMVEKLANVTTMNKEWAFKFLQETRWDIKRAIINFINAYKSYMLPQEAF</sequence>
<organism evidence="10 11">
    <name type="scientific">Cotesia glomerata</name>
    <name type="common">Lepidopteran parasitic wasp</name>
    <name type="synonym">Apanteles glomeratus</name>
    <dbReference type="NCBI Taxonomy" id="32391"/>
    <lineage>
        <taxon>Eukaryota</taxon>
        <taxon>Metazoa</taxon>
        <taxon>Ecdysozoa</taxon>
        <taxon>Arthropoda</taxon>
        <taxon>Hexapoda</taxon>
        <taxon>Insecta</taxon>
        <taxon>Pterygota</taxon>
        <taxon>Neoptera</taxon>
        <taxon>Endopterygota</taxon>
        <taxon>Hymenoptera</taxon>
        <taxon>Apocrita</taxon>
        <taxon>Ichneumonoidea</taxon>
        <taxon>Braconidae</taxon>
        <taxon>Microgastrinae</taxon>
        <taxon>Cotesia</taxon>
    </lineage>
</organism>
<evidence type="ECO:0000256" key="2">
    <source>
        <dbReference type="ARBA" id="ARBA00009285"/>
    </source>
</evidence>
<keyword evidence="3" id="KW-0813">Transport</keyword>
<keyword evidence="7" id="KW-0539">Nucleus</keyword>
<comment type="caution">
    <text evidence="10">The sequence shown here is derived from an EMBL/GenBank/DDBJ whole genome shotgun (WGS) entry which is preliminary data.</text>
</comment>
<dbReference type="PROSITE" id="PS51450">
    <property type="entry name" value="LRR"/>
    <property type="match status" value="1"/>
</dbReference>
<dbReference type="CDD" id="cd14342">
    <property type="entry name" value="UBA_TAP-C"/>
    <property type="match status" value="1"/>
</dbReference>
<keyword evidence="6" id="KW-0509">mRNA transport</keyword>
<dbReference type="GO" id="GO:0016973">
    <property type="term" value="P:poly(A)+ mRNA export from nucleus"/>
    <property type="evidence" value="ECO:0007669"/>
    <property type="project" value="TreeGrafter"/>
</dbReference>
<comment type="similarity">
    <text evidence="2">Belongs to the NXF family.</text>
</comment>
<dbReference type="PANTHER" id="PTHR10662:SF22">
    <property type="entry name" value="NUCLEAR RNA EXPORT FACTOR 1"/>
    <property type="match status" value="1"/>
</dbReference>